<evidence type="ECO:0000313" key="4">
    <source>
        <dbReference type="EMBL" id="MDP9830869.1"/>
    </source>
</evidence>
<feature type="domain" description="Bulb-type lectin" evidence="3">
    <location>
        <begin position="207"/>
        <end position="309"/>
    </location>
</feature>
<feature type="compositionally biased region" description="Basic and acidic residues" evidence="1">
    <location>
        <begin position="134"/>
        <end position="156"/>
    </location>
</feature>
<proteinExistence type="predicted"/>
<protein>
    <recommendedName>
        <fullName evidence="3">Bulb-type lectin domain-containing protein</fullName>
    </recommendedName>
</protein>
<feature type="compositionally biased region" description="Low complexity" evidence="1">
    <location>
        <begin position="160"/>
        <end position="175"/>
    </location>
</feature>
<dbReference type="InterPro" id="IPR001480">
    <property type="entry name" value="Bulb-type_lectin_dom"/>
</dbReference>
<dbReference type="InterPro" id="IPR036426">
    <property type="entry name" value="Bulb-type_lectin_dom_sf"/>
</dbReference>
<gene>
    <name evidence="4" type="ORF">J2S57_006618</name>
</gene>
<organism evidence="4 5">
    <name type="scientific">Kineosporia succinea</name>
    <dbReference type="NCBI Taxonomy" id="84632"/>
    <lineage>
        <taxon>Bacteria</taxon>
        <taxon>Bacillati</taxon>
        <taxon>Actinomycetota</taxon>
        <taxon>Actinomycetes</taxon>
        <taxon>Kineosporiales</taxon>
        <taxon>Kineosporiaceae</taxon>
        <taxon>Kineosporia</taxon>
    </lineage>
</organism>
<feature type="region of interest" description="Disordered" evidence="1">
    <location>
        <begin position="53"/>
        <end position="77"/>
    </location>
</feature>
<accession>A0ABT9PDT4</accession>
<dbReference type="SUPFAM" id="SSF51110">
    <property type="entry name" value="alpha-D-mannose-specific plant lectins"/>
    <property type="match status" value="1"/>
</dbReference>
<dbReference type="SMART" id="SM00108">
    <property type="entry name" value="B_lectin"/>
    <property type="match status" value="1"/>
</dbReference>
<feature type="compositionally biased region" description="Basic and acidic residues" evidence="1">
    <location>
        <begin position="57"/>
        <end position="76"/>
    </location>
</feature>
<evidence type="ECO:0000313" key="5">
    <source>
        <dbReference type="Proteomes" id="UP001235712"/>
    </source>
</evidence>
<keyword evidence="2" id="KW-1133">Transmembrane helix</keyword>
<dbReference type="RefSeq" id="WP_307250097.1">
    <property type="nucleotide sequence ID" value="NZ_JAUSQZ010000001.1"/>
</dbReference>
<evidence type="ECO:0000256" key="1">
    <source>
        <dbReference type="SAM" id="MobiDB-lite"/>
    </source>
</evidence>
<keyword evidence="2" id="KW-0472">Membrane</keyword>
<dbReference type="EMBL" id="JAUSQZ010000001">
    <property type="protein sequence ID" value="MDP9830869.1"/>
    <property type="molecule type" value="Genomic_DNA"/>
</dbReference>
<comment type="caution">
    <text evidence="4">The sequence shown here is derived from an EMBL/GenBank/DDBJ whole genome shotgun (WGS) entry which is preliminary data.</text>
</comment>
<keyword evidence="2" id="KW-0812">Transmembrane</keyword>
<dbReference type="Proteomes" id="UP001235712">
    <property type="component" value="Unassembled WGS sequence"/>
</dbReference>
<feature type="transmembrane region" description="Helical" evidence="2">
    <location>
        <begin position="80"/>
        <end position="102"/>
    </location>
</feature>
<dbReference type="Gene3D" id="2.90.10.10">
    <property type="entry name" value="Bulb-type lectin domain"/>
    <property type="match status" value="1"/>
</dbReference>
<feature type="region of interest" description="Disordered" evidence="1">
    <location>
        <begin position="106"/>
        <end position="206"/>
    </location>
</feature>
<name>A0ABT9PDT4_9ACTN</name>
<reference evidence="4 5" key="1">
    <citation type="submission" date="2023-07" db="EMBL/GenBank/DDBJ databases">
        <title>Sequencing the genomes of 1000 actinobacteria strains.</title>
        <authorList>
            <person name="Klenk H.-P."/>
        </authorList>
    </citation>
    <scope>NUCLEOTIDE SEQUENCE [LARGE SCALE GENOMIC DNA]</scope>
    <source>
        <strain evidence="4 5">DSM 44388</strain>
    </source>
</reference>
<evidence type="ECO:0000259" key="3">
    <source>
        <dbReference type="PROSITE" id="PS50927"/>
    </source>
</evidence>
<dbReference type="PROSITE" id="PS50927">
    <property type="entry name" value="BULB_LECTIN"/>
    <property type="match status" value="1"/>
</dbReference>
<keyword evidence="5" id="KW-1185">Reference proteome</keyword>
<sequence>MAHDVPGPVDDTDGGRIPRGVALPRLGADDIPAVRPAGVTAPDASPVLVLADDLDASGDHAEADVARPVPRPDRPRRGPVVGGAVAVAGVVAALALIVPGLLNDDDATQASPDGGSSAVIPQDPSPTPSEPEPTAEKSKDPEKGTAKGAKDAEKAPVKHATAAPTSAAPAAGTDPDPAEGSGDPGSTKTTTSTSSTTTEAAAPTWGTTIVRAGSELRHDQYWETNRIKFGLTGDGKLILIDENDTQVWSAGISGGDQVGFQGDGNLVVYSNGTVLWSSNTMERPGAVLNLQSDGNVTITLDGSTLWAAR</sequence>
<feature type="compositionally biased region" description="Low complexity" evidence="1">
    <location>
        <begin position="186"/>
        <end position="198"/>
    </location>
</feature>
<evidence type="ECO:0000256" key="2">
    <source>
        <dbReference type="SAM" id="Phobius"/>
    </source>
</evidence>